<organism evidence="2 3">
    <name type="scientific">Microcystis aeruginosa NIES-2549</name>
    <dbReference type="NCBI Taxonomy" id="1641812"/>
    <lineage>
        <taxon>Bacteria</taxon>
        <taxon>Bacillati</taxon>
        <taxon>Cyanobacteriota</taxon>
        <taxon>Cyanophyceae</taxon>
        <taxon>Oscillatoriophycideae</taxon>
        <taxon>Chroococcales</taxon>
        <taxon>Microcystaceae</taxon>
        <taxon>Microcystis</taxon>
    </lineage>
</organism>
<protein>
    <recommendedName>
        <fullName evidence="4">DUF2281 domain-containing protein</fullName>
    </recommendedName>
</protein>
<dbReference type="EMBL" id="CP011304">
    <property type="protein sequence ID" value="AKE65889.1"/>
    <property type="molecule type" value="Genomic_DNA"/>
</dbReference>
<dbReference type="HOGENOM" id="CLU_2569955_0_0_3"/>
<dbReference type="AlphaFoldDB" id="A0A0F6U679"/>
<name>A0A0F6U679_MICAE</name>
<dbReference type="Proteomes" id="UP000034103">
    <property type="component" value="Chromosome"/>
</dbReference>
<dbReference type="RefSeq" id="WP_002782697.1">
    <property type="nucleotide sequence ID" value="NZ_CP011304.1"/>
</dbReference>
<accession>A0A0F6U679</accession>
<dbReference type="PATRIC" id="fig|1641812.3.peg.3664"/>
<proteinExistence type="predicted"/>
<evidence type="ECO:0008006" key="4">
    <source>
        <dbReference type="Google" id="ProtNLM"/>
    </source>
</evidence>
<gene>
    <name evidence="2" type="ORF">MYAER_3551</name>
</gene>
<evidence type="ECO:0000256" key="1">
    <source>
        <dbReference type="SAM" id="MobiDB-lite"/>
    </source>
</evidence>
<evidence type="ECO:0000313" key="2">
    <source>
        <dbReference type="EMBL" id="AKE65889.1"/>
    </source>
</evidence>
<evidence type="ECO:0000313" key="3">
    <source>
        <dbReference type="Proteomes" id="UP000034103"/>
    </source>
</evidence>
<sequence>MNIEQAVIENLRKLPLEKQQEVLNFSQFLTQITSPKIEEMTSHEKAEDWLKFLESQPKDTPGLPDEALGRETIYD</sequence>
<reference evidence="2 3" key="1">
    <citation type="journal article" date="2015" name="Genome Announc.">
        <title>Complete Genome Sequence of Microcystis aeruginosa NIES-2549, a Bloom-Forming Cyanobacterium from Lake Kasumigaura, Japan.</title>
        <authorList>
            <person name="Yamaguchi H."/>
            <person name="Suzuki S."/>
            <person name="Tanabe Y."/>
            <person name="Osana Y."/>
            <person name="Shimura Y."/>
            <person name="Ishida K."/>
            <person name="Kawachi M."/>
        </authorList>
    </citation>
    <scope>NUCLEOTIDE SEQUENCE [LARGE SCALE GENOMIC DNA]</scope>
    <source>
        <strain evidence="2 3">NIES-2549</strain>
    </source>
</reference>
<feature type="region of interest" description="Disordered" evidence="1">
    <location>
        <begin position="54"/>
        <end position="75"/>
    </location>
</feature>